<dbReference type="PANTHER" id="PTHR31827">
    <property type="entry name" value="EMB|CAB89363.1"/>
    <property type="match status" value="1"/>
</dbReference>
<organism evidence="1 2">
    <name type="scientific">Aphanomyces euteiches</name>
    <dbReference type="NCBI Taxonomy" id="100861"/>
    <lineage>
        <taxon>Eukaryota</taxon>
        <taxon>Sar</taxon>
        <taxon>Stramenopiles</taxon>
        <taxon>Oomycota</taxon>
        <taxon>Saprolegniomycetes</taxon>
        <taxon>Saprolegniales</taxon>
        <taxon>Verrucalvaceae</taxon>
        <taxon>Aphanomyces</taxon>
    </lineage>
</organism>
<accession>A0A6G0XE67</accession>
<reference evidence="1 2" key="1">
    <citation type="submission" date="2019-07" db="EMBL/GenBank/DDBJ databases">
        <title>Genomics analysis of Aphanomyces spp. identifies a new class of oomycete effector associated with host adaptation.</title>
        <authorList>
            <person name="Gaulin E."/>
        </authorList>
    </citation>
    <scope>NUCLEOTIDE SEQUENCE [LARGE SCALE GENOMIC DNA]</scope>
    <source>
        <strain evidence="1 2">ATCC 201684</strain>
    </source>
</reference>
<dbReference type="Proteomes" id="UP000481153">
    <property type="component" value="Unassembled WGS sequence"/>
</dbReference>
<protein>
    <submittedName>
        <fullName evidence="1">Uncharacterized protein</fullName>
    </submittedName>
</protein>
<dbReference type="VEuPathDB" id="FungiDB:AeMF1_021398"/>
<keyword evidence="2" id="KW-1185">Reference proteome</keyword>
<name>A0A6G0XE67_9STRA</name>
<evidence type="ECO:0000313" key="2">
    <source>
        <dbReference type="Proteomes" id="UP000481153"/>
    </source>
</evidence>
<dbReference type="PANTHER" id="PTHR31827:SF1">
    <property type="entry name" value="EMB|CAB89363.1"/>
    <property type="match status" value="1"/>
</dbReference>
<dbReference type="AlphaFoldDB" id="A0A6G0XE67"/>
<gene>
    <name evidence="1" type="ORF">Ae201684_005684</name>
</gene>
<evidence type="ECO:0000313" key="1">
    <source>
        <dbReference type="EMBL" id="KAF0738453.1"/>
    </source>
</evidence>
<comment type="caution">
    <text evidence="1">The sequence shown here is derived from an EMBL/GenBank/DDBJ whole genome shotgun (WGS) entry which is preliminary data.</text>
</comment>
<dbReference type="EMBL" id="VJMJ01000074">
    <property type="protein sequence ID" value="KAF0738453.1"/>
    <property type="molecule type" value="Genomic_DNA"/>
</dbReference>
<sequence>MTTKCLFNECANVAELGSNKCYAHRNRSKCIELGCLNQAYALNRCIRHGAKKRCIIEACQQSRRLGPYCSKHAQNSKKKRCQIAGCEKQPHAKGKCVRHGGGRFCKFQGCSFHARIGPYCARHGGKTTQLEPSLQFLEPVNLGDLNAQSLGEPDALDWAILTDLTMDIKWEIDDTSFGDCSFPSDLKVERFGLPSWSKNIYLPLCETY</sequence>
<proteinExistence type="predicted"/>